<proteinExistence type="predicted"/>
<comment type="caution">
    <text evidence="1">The sequence shown here is derived from an EMBL/GenBank/DDBJ whole genome shotgun (WGS) entry which is preliminary data.</text>
</comment>
<reference evidence="1 2" key="1">
    <citation type="journal article" date="2021" name="Cell Host Microbe">
        <title>in vivo commensal control of Clostridioides difficile virulence.</title>
        <authorList>
            <person name="Girinathan B.P."/>
            <person name="Dibenedetto N."/>
            <person name="Worley J.N."/>
            <person name="Peltier J."/>
            <person name="Arrieta-Ortiz M.L."/>
            <person name="Rupa Christinal Immanuel S."/>
            <person name="Lavin R."/>
            <person name="Delaney M.L."/>
            <person name="Cummins C."/>
            <person name="Hoffmann M."/>
            <person name="Luo Y."/>
            <person name="Gonzalez-Escalona N."/>
            <person name="Allard M."/>
            <person name="Onderdonk A.B."/>
            <person name="Gerber G.K."/>
            <person name="Sonenshein A.L."/>
            <person name="Baliga N."/>
            <person name="Dupuy B."/>
            <person name="Bry L."/>
        </authorList>
    </citation>
    <scope>NUCLEOTIDE SEQUENCE [LARGE SCALE GENOMIC DNA]</scope>
    <source>
        <strain evidence="1 2">DSM 599</strain>
    </source>
</reference>
<protein>
    <submittedName>
        <fullName evidence="1">Uncharacterized protein</fullName>
    </submittedName>
</protein>
<dbReference type="RefSeq" id="WP_221858975.1">
    <property type="nucleotide sequence ID" value="NZ_JAIKTU010000002.1"/>
</dbReference>
<sequence>MKKRGSALVVVLLTLTALLITGLAVYSYIVNTSKTNNEEMKKEAIETAAMSALNIGEYYLINDKNYKNISSGSSKDIPNEYIQKKISDSNFNERNNINEENKLNFYNYNITLKNNGDKSYTISATAHKDNNNCIKQSKVIMKLENNLTKEERIQLFLNNSSGLTLLNTNNFNVSDNSFVILEDSTFNIKGVLKSNTVNADKQLDEFLPDDKINDSYVYNTKNINNGMKRVDGLNLKFGQRDANVYDLGQEIKWLEAESWVSKNNVILINNNGYEFARLSELNDDTLKNYSAAVIAIDSSYDNYVILCNGKLTLQGNLYISLLEGSGENQFFIYSTDSIQLDNAEINNRISLIAGNRITIDNYSNIKAYEQFTYSQSSIKNILEKFTK</sequence>
<dbReference type="EMBL" id="JAIKTU010000002">
    <property type="protein sequence ID" value="MBY0754398.1"/>
    <property type="molecule type" value="Genomic_DNA"/>
</dbReference>
<dbReference type="Proteomes" id="UP001299068">
    <property type="component" value="Unassembled WGS sequence"/>
</dbReference>
<organism evidence="1 2">
    <name type="scientific">Clostridium sardiniense</name>
    <name type="common">Clostridium absonum</name>
    <dbReference type="NCBI Taxonomy" id="29369"/>
    <lineage>
        <taxon>Bacteria</taxon>
        <taxon>Bacillati</taxon>
        <taxon>Bacillota</taxon>
        <taxon>Clostridia</taxon>
        <taxon>Eubacteriales</taxon>
        <taxon>Clostridiaceae</taxon>
        <taxon>Clostridium</taxon>
    </lineage>
</organism>
<name>A0ABS7KUY5_CLOSR</name>
<evidence type="ECO:0000313" key="2">
    <source>
        <dbReference type="Proteomes" id="UP001299068"/>
    </source>
</evidence>
<keyword evidence="2" id="KW-1185">Reference proteome</keyword>
<evidence type="ECO:0000313" key="1">
    <source>
        <dbReference type="EMBL" id="MBY0754398.1"/>
    </source>
</evidence>
<accession>A0ABS7KUY5</accession>
<gene>
    <name evidence="1" type="ORF">K5V21_02905</name>
</gene>